<dbReference type="InterPro" id="IPR018688">
    <property type="entry name" value="PpoB2-like"/>
</dbReference>
<protein>
    <submittedName>
        <fullName evidence="2">DUF2182 domain-containing protein</fullName>
    </submittedName>
</protein>
<evidence type="ECO:0000313" key="2">
    <source>
        <dbReference type="EMBL" id="RKP46006.1"/>
    </source>
</evidence>
<sequence length="261" mass="28063">MSHPRASDKSDRLITVGWAALARRENLFPGAVLLLVTAASWTYTVQQGRAMDEMGMAGQMDSRIAFFLLAWAVMMVAMMLPAILPLILLYRITARERTARSGAWSGMVALIMGYVVLWTATGLPVYAYQQIIGHVSLGGSIGPGLLLIAGGVYQFTTLKRSCHMRCSNPLFFLLRHWRPGARGALRLGVLHAIDCIGCCAGLMVALVALGAMNMAWMSTAAILIFIEKTLPGGHRVAWPLGVALIGGGLVVLATPWLGSVL</sequence>
<proteinExistence type="predicted"/>
<keyword evidence="1" id="KW-0472">Membrane</keyword>
<comment type="caution">
    <text evidence="2">The sequence shown here is derived from an EMBL/GenBank/DDBJ whole genome shotgun (WGS) entry which is preliminary data.</text>
</comment>
<gene>
    <name evidence="2" type="ORF">D7S89_18705</name>
</gene>
<feature type="transmembrane region" description="Helical" evidence="1">
    <location>
        <begin position="131"/>
        <end position="155"/>
    </location>
</feature>
<keyword evidence="1" id="KW-1133">Transmembrane helix</keyword>
<feature type="transmembrane region" description="Helical" evidence="1">
    <location>
        <begin position="214"/>
        <end position="230"/>
    </location>
</feature>
<feature type="transmembrane region" description="Helical" evidence="1">
    <location>
        <begin position="27"/>
        <end position="44"/>
    </location>
</feature>
<feature type="transmembrane region" description="Helical" evidence="1">
    <location>
        <begin position="237"/>
        <end position="258"/>
    </location>
</feature>
<dbReference type="Pfam" id="PF09948">
    <property type="entry name" value="PpoB2"/>
    <property type="match status" value="1"/>
</dbReference>
<dbReference type="AlphaFoldDB" id="A0A494XBW4"/>
<feature type="transmembrane region" description="Helical" evidence="1">
    <location>
        <begin position="102"/>
        <end position="125"/>
    </location>
</feature>
<reference evidence="2 3" key="1">
    <citation type="submission" date="2018-10" db="EMBL/GenBank/DDBJ databases">
        <title>Paraburkholderia sp. 7MK8-2, isolated from soil.</title>
        <authorList>
            <person name="Gao Z.-H."/>
            <person name="Qiu L.-H."/>
        </authorList>
    </citation>
    <scope>NUCLEOTIDE SEQUENCE [LARGE SCALE GENOMIC DNA]</scope>
    <source>
        <strain evidence="2 3">7MK8-2</strain>
    </source>
</reference>
<dbReference type="EMBL" id="RBZV01000008">
    <property type="protein sequence ID" value="RKP46006.1"/>
    <property type="molecule type" value="Genomic_DNA"/>
</dbReference>
<accession>A0A494XBW4</accession>
<evidence type="ECO:0000313" key="3">
    <source>
        <dbReference type="Proteomes" id="UP000280434"/>
    </source>
</evidence>
<dbReference type="OrthoDB" id="980055at2"/>
<dbReference type="RefSeq" id="WP_121279725.1">
    <property type="nucleotide sequence ID" value="NZ_RBZV01000008.1"/>
</dbReference>
<dbReference type="Proteomes" id="UP000280434">
    <property type="component" value="Unassembled WGS sequence"/>
</dbReference>
<name>A0A494XBW4_9BURK</name>
<organism evidence="2 3">
    <name type="scientific">Trinickia fusca</name>
    <dbReference type="NCBI Taxonomy" id="2419777"/>
    <lineage>
        <taxon>Bacteria</taxon>
        <taxon>Pseudomonadati</taxon>
        <taxon>Pseudomonadota</taxon>
        <taxon>Betaproteobacteria</taxon>
        <taxon>Burkholderiales</taxon>
        <taxon>Burkholderiaceae</taxon>
        <taxon>Trinickia</taxon>
    </lineage>
</organism>
<keyword evidence="3" id="KW-1185">Reference proteome</keyword>
<evidence type="ECO:0000256" key="1">
    <source>
        <dbReference type="SAM" id="Phobius"/>
    </source>
</evidence>
<feature type="transmembrane region" description="Helical" evidence="1">
    <location>
        <begin position="64"/>
        <end position="90"/>
    </location>
</feature>
<keyword evidence="1" id="KW-0812">Transmembrane</keyword>